<accession>A0A4Q7V5Q9</accession>
<dbReference type="PROSITE" id="PS51257">
    <property type="entry name" value="PROKAR_LIPOPROTEIN"/>
    <property type="match status" value="1"/>
</dbReference>
<sequence length="368" mass="42642">MKNYIILSSLFLLISLSCQNKKTKETSQLIDVSNSIVIPKHYIVSKTNEPIVIDGEANELSWESAQFTSSFIDIEGIKTPKYDTKVKMLWDTSYLYVYAQIEEPHIWGNLKQRDTVIFYNNDFEIFIDPSGTATNYIEIEINALGTVWDLALDKPYRVGGKANDNWNIEGLKSAIHIQGTLNKANDTDTQWSVEFAIPLQKIADQKHLNKNIPIDGEQWRINFSRVEWEHDLIDGKYQRKKVNEKYLSEYNWVWSPQRVINMHEPEKWAYLQFTKQAKTDSVVFNTDKDLLVKQIAYALFRAIRFGQLNDLLKQPAGYTQILNAKFDENKVIKTTYKKTNTGFTVEINNTDTNNTFIINEEGVLNSKK</sequence>
<name>A0A4Q7V5Q9_9BACT</name>
<dbReference type="RefSeq" id="WP_130308441.1">
    <property type="nucleotide sequence ID" value="NZ_SHKN01000004.1"/>
</dbReference>
<dbReference type="CDD" id="cd09620">
    <property type="entry name" value="CBM9_like_3"/>
    <property type="match status" value="1"/>
</dbReference>
<comment type="caution">
    <text evidence="2">The sequence shown here is derived from an EMBL/GenBank/DDBJ whole genome shotgun (WGS) entry which is preliminary data.</text>
</comment>
<feature type="domain" description="Carbohydrate-binding" evidence="1">
    <location>
        <begin position="53"/>
        <end position="212"/>
    </location>
</feature>
<proteinExistence type="predicted"/>
<keyword evidence="3" id="KW-1185">Reference proteome</keyword>
<dbReference type="PANTHER" id="PTHR35532:SF5">
    <property type="entry name" value="CARBOHYDRATE-BINDING DOMAIN-CONTAINING PROTEIN"/>
    <property type="match status" value="1"/>
</dbReference>
<dbReference type="GO" id="GO:0030246">
    <property type="term" value="F:carbohydrate binding"/>
    <property type="evidence" value="ECO:0007669"/>
    <property type="project" value="InterPro"/>
</dbReference>
<evidence type="ECO:0000259" key="1">
    <source>
        <dbReference type="Pfam" id="PF06452"/>
    </source>
</evidence>
<dbReference type="GO" id="GO:0004553">
    <property type="term" value="F:hydrolase activity, hydrolyzing O-glycosyl compounds"/>
    <property type="evidence" value="ECO:0007669"/>
    <property type="project" value="InterPro"/>
</dbReference>
<organism evidence="2 3">
    <name type="scientific">Ancylomarina subtilis</name>
    <dbReference type="NCBI Taxonomy" id="1639035"/>
    <lineage>
        <taxon>Bacteria</taxon>
        <taxon>Pseudomonadati</taxon>
        <taxon>Bacteroidota</taxon>
        <taxon>Bacteroidia</taxon>
        <taxon>Marinilabiliales</taxon>
        <taxon>Marinifilaceae</taxon>
        <taxon>Ancylomarina</taxon>
    </lineage>
</organism>
<dbReference type="OrthoDB" id="100605at2"/>
<dbReference type="Proteomes" id="UP000293562">
    <property type="component" value="Unassembled WGS sequence"/>
</dbReference>
<dbReference type="PANTHER" id="PTHR35532">
    <property type="entry name" value="SIMILAR TO POLYHYDROXYALKANOATE DEPOLYMERASE"/>
    <property type="match status" value="1"/>
</dbReference>
<dbReference type="InterPro" id="IPR010502">
    <property type="entry name" value="Carb-bd_dom_fam9"/>
</dbReference>
<dbReference type="GO" id="GO:0016052">
    <property type="term" value="P:carbohydrate catabolic process"/>
    <property type="evidence" value="ECO:0007669"/>
    <property type="project" value="InterPro"/>
</dbReference>
<reference evidence="2 3" key="1">
    <citation type="submission" date="2019-02" db="EMBL/GenBank/DDBJ databases">
        <title>Genomic Encyclopedia of Type Strains, Phase IV (KMG-IV): sequencing the most valuable type-strain genomes for metagenomic binning, comparative biology and taxonomic classification.</title>
        <authorList>
            <person name="Goeker M."/>
        </authorList>
    </citation>
    <scope>NUCLEOTIDE SEQUENCE [LARGE SCALE GENOMIC DNA]</scope>
    <source>
        <strain evidence="2 3">DSM 28825</strain>
    </source>
</reference>
<evidence type="ECO:0000313" key="2">
    <source>
        <dbReference type="EMBL" id="RZT91876.1"/>
    </source>
</evidence>
<dbReference type="EMBL" id="SHKN01000004">
    <property type="protein sequence ID" value="RZT91876.1"/>
    <property type="molecule type" value="Genomic_DNA"/>
</dbReference>
<evidence type="ECO:0000313" key="3">
    <source>
        <dbReference type="Proteomes" id="UP000293562"/>
    </source>
</evidence>
<protein>
    <submittedName>
        <fullName evidence="2">Carbohydrate binding protein with CBM9 domain</fullName>
    </submittedName>
</protein>
<gene>
    <name evidence="2" type="ORF">EV201_3094</name>
</gene>
<dbReference type="AlphaFoldDB" id="A0A4Q7V5Q9"/>
<dbReference type="Gene3D" id="2.60.40.1190">
    <property type="match status" value="1"/>
</dbReference>
<dbReference type="Pfam" id="PF06452">
    <property type="entry name" value="CBM9_1"/>
    <property type="match status" value="1"/>
</dbReference>
<dbReference type="SUPFAM" id="SSF49344">
    <property type="entry name" value="CBD9-like"/>
    <property type="match status" value="1"/>
</dbReference>